<keyword evidence="2 5" id="KW-0547">Nucleotide-binding</keyword>
<dbReference type="EMBL" id="JADFTS010000008">
    <property type="protein sequence ID" value="KAF9592411.1"/>
    <property type="molecule type" value="Genomic_DNA"/>
</dbReference>
<dbReference type="InterPro" id="IPR000719">
    <property type="entry name" value="Prot_kinase_dom"/>
</dbReference>
<evidence type="ECO:0000256" key="3">
    <source>
        <dbReference type="ARBA" id="ARBA00022777"/>
    </source>
</evidence>
<dbReference type="PROSITE" id="PS50011">
    <property type="entry name" value="PROTEIN_KINASE_DOM"/>
    <property type="match status" value="1"/>
</dbReference>
<dbReference type="Gene3D" id="3.30.200.20">
    <property type="entry name" value="Phosphorylase Kinase, domain 1"/>
    <property type="match status" value="1"/>
</dbReference>
<dbReference type="InterPro" id="IPR046958">
    <property type="entry name" value="RBK1/2/STUNTED"/>
</dbReference>
<protein>
    <recommendedName>
        <fullName evidence="8">Protein kinase domain-containing protein</fullName>
    </recommendedName>
</protein>
<dbReference type="Gene3D" id="1.10.510.10">
    <property type="entry name" value="Transferase(Phosphotransferase) domain 1"/>
    <property type="match status" value="1"/>
</dbReference>
<name>A0A835H379_9MAGN</name>
<feature type="domain" description="Protein kinase" evidence="8">
    <location>
        <begin position="185"/>
        <end position="446"/>
    </location>
</feature>
<dbReference type="AlphaFoldDB" id="A0A835H379"/>
<dbReference type="SUPFAM" id="SSF56112">
    <property type="entry name" value="Protein kinase-like (PK-like)"/>
    <property type="match status" value="1"/>
</dbReference>
<dbReference type="PANTHER" id="PTHR47987:SF37">
    <property type="entry name" value="PROTEIN KINASE DOMAIN-CONTAINING PROTEIN"/>
    <property type="match status" value="1"/>
</dbReference>
<comment type="similarity">
    <text evidence="6">Belongs to the protein kinase superfamily.</text>
</comment>
<keyword evidence="3" id="KW-0418">Kinase</keyword>
<dbReference type="InterPro" id="IPR011009">
    <property type="entry name" value="Kinase-like_dom_sf"/>
</dbReference>
<keyword evidence="4 5" id="KW-0067">ATP-binding</keyword>
<dbReference type="InterPro" id="IPR017441">
    <property type="entry name" value="Protein_kinase_ATP_BS"/>
</dbReference>
<dbReference type="FunFam" id="3.30.200.20:FF:000482">
    <property type="entry name" value="probable serine/threonine-protein kinase PBL7"/>
    <property type="match status" value="1"/>
</dbReference>
<dbReference type="GO" id="GO:0005524">
    <property type="term" value="F:ATP binding"/>
    <property type="evidence" value="ECO:0007669"/>
    <property type="project" value="UniProtKB-UniRule"/>
</dbReference>
<proteinExistence type="inferred from homology"/>
<keyword evidence="1" id="KW-0808">Transferase</keyword>
<dbReference type="Pfam" id="PF00069">
    <property type="entry name" value="Pkinase"/>
    <property type="match status" value="1"/>
</dbReference>
<evidence type="ECO:0000256" key="1">
    <source>
        <dbReference type="ARBA" id="ARBA00022679"/>
    </source>
</evidence>
<evidence type="ECO:0000313" key="10">
    <source>
        <dbReference type="Proteomes" id="UP000631114"/>
    </source>
</evidence>
<dbReference type="PROSITE" id="PS00107">
    <property type="entry name" value="PROTEIN_KINASE_ATP"/>
    <property type="match status" value="1"/>
</dbReference>
<comment type="caution">
    <text evidence="9">The sequence shown here is derived from an EMBL/GenBank/DDBJ whole genome shotgun (WGS) entry which is preliminary data.</text>
</comment>
<feature type="region of interest" description="Disordered" evidence="7">
    <location>
        <begin position="1"/>
        <end position="20"/>
    </location>
</feature>
<organism evidence="9 10">
    <name type="scientific">Coptis chinensis</name>
    <dbReference type="NCBI Taxonomy" id="261450"/>
    <lineage>
        <taxon>Eukaryota</taxon>
        <taxon>Viridiplantae</taxon>
        <taxon>Streptophyta</taxon>
        <taxon>Embryophyta</taxon>
        <taxon>Tracheophyta</taxon>
        <taxon>Spermatophyta</taxon>
        <taxon>Magnoliopsida</taxon>
        <taxon>Ranunculales</taxon>
        <taxon>Ranunculaceae</taxon>
        <taxon>Coptidoideae</taxon>
        <taxon>Coptis</taxon>
    </lineage>
</organism>
<dbReference type="SMART" id="SM00220">
    <property type="entry name" value="S_TKc"/>
    <property type="match status" value="1"/>
</dbReference>
<feature type="binding site" evidence="5">
    <location>
        <position position="214"/>
    </location>
    <ligand>
        <name>ATP</name>
        <dbReference type="ChEBI" id="CHEBI:30616"/>
    </ligand>
</feature>
<evidence type="ECO:0000259" key="8">
    <source>
        <dbReference type="PROSITE" id="PS50011"/>
    </source>
</evidence>
<evidence type="ECO:0000313" key="9">
    <source>
        <dbReference type="EMBL" id="KAF9592411.1"/>
    </source>
</evidence>
<dbReference type="OrthoDB" id="4062651at2759"/>
<dbReference type="PROSITE" id="PS00108">
    <property type="entry name" value="PROTEIN_KINASE_ST"/>
    <property type="match status" value="1"/>
</dbReference>
<accession>A0A835H379</accession>
<gene>
    <name evidence="9" type="ORF">IFM89_014901</name>
</gene>
<dbReference type="PANTHER" id="PTHR47987">
    <property type="entry name" value="OS08G0249100 PROTEIN"/>
    <property type="match status" value="1"/>
</dbReference>
<evidence type="ECO:0000256" key="2">
    <source>
        <dbReference type="ARBA" id="ARBA00022741"/>
    </source>
</evidence>
<evidence type="ECO:0000256" key="5">
    <source>
        <dbReference type="PROSITE-ProRule" id="PRU10141"/>
    </source>
</evidence>
<evidence type="ECO:0000256" key="7">
    <source>
        <dbReference type="SAM" id="MobiDB-lite"/>
    </source>
</evidence>
<reference evidence="9 10" key="1">
    <citation type="submission" date="2020-10" db="EMBL/GenBank/DDBJ databases">
        <title>The Coptis chinensis genome and diversification of protoberbering-type alkaloids.</title>
        <authorList>
            <person name="Wang B."/>
            <person name="Shu S."/>
            <person name="Song C."/>
            <person name="Liu Y."/>
        </authorList>
    </citation>
    <scope>NUCLEOTIDE SEQUENCE [LARGE SCALE GENOMIC DNA]</scope>
    <source>
        <strain evidence="9">HL-2020</strain>
        <tissue evidence="9">Leaf</tissue>
    </source>
</reference>
<dbReference type="Proteomes" id="UP000631114">
    <property type="component" value="Unassembled WGS sequence"/>
</dbReference>
<evidence type="ECO:0000256" key="4">
    <source>
        <dbReference type="ARBA" id="ARBA00022840"/>
    </source>
</evidence>
<dbReference type="GO" id="GO:0004674">
    <property type="term" value="F:protein serine/threonine kinase activity"/>
    <property type="evidence" value="ECO:0007669"/>
    <property type="project" value="UniProtKB-KW"/>
</dbReference>
<keyword evidence="6" id="KW-0723">Serine/threonine-protein kinase</keyword>
<sequence>MTCTQSSPCSIDSKQHPPPKNQLLVEKIPLIEQQHKYTDQVESSRVIKTLLQKMVWELGLGCFQAANKEQKHEKSDLEVKNEQVSEHNKAWLLSETTSDSVENTPNDPHSVHSSFRFSFGSQAELDSLNCNSTVLLVNLDTGLHESLPKDLKWRRMESLERNISPMADTLVRFSYAEIRKATRNFSKGRVLGRGAMSCVFKGRIGFWRTGVAIKRLDKEDKESAKAFCRELIIASSLRNRNIVPLVGFCLDPEEGLYLVYKYVSGGSLEHHLHEKRGKKGSYSLPWSVRFKIAVGVAEAIAYLHNGDDRCVVHRDVKPSNILLSNRNTPKAKPLLQKAATEELLDPRIKLSKRNSRKISRMVQAASACINSEERCRPSIDQVISILRGLEESIYSNREKSFTEYGSMLDCYPHLHDLQTKSEMKSHFAIAMLGVSDLEDDNNLHCR</sequence>
<keyword evidence="10" id="KW-1185">Reference proteome</keyword>
<feature type="compositionally biased region" description="Polar residues" evidence="7">
    <location>
        <begin position="1"/>
        <end position="12"/>
    </location>
</feature>
<dbReference type="InterPro" id="IPR008271">
    <property type="entry name" value="Ser/Thr_kinase_AS"/>
</dbReference>
<evidence type="ECO:0000256" key="6">
    <source>
        <dbReference type="RuleBase" id="RU000304"/>
    </source>
</evidence>